<keyword evidence="12" id="KW-1185">Reference proteome</keyword>
<evidence type="ECO:0000256" key="4">
    <source>
        <dbReference type="ARBA" id="ARBA00022692"/>
    </source>
</evidence>
<dbReference type="InterPro" id="IPR004117">
    <property type="entry name" value="7tm6_olfct_rcpt"/>
</dbReference>
<dbReference type="Pfam" id="PF02949">
    <property type="entry name" value="7tm_6"/>
    <property type="match status" value="1"/>
</dbReference>
<comment type="subcellular location">
    <subcellularLocation>
        <location evidence="1 10">Cell membrane</location>
        <topology evidence="1 10">Multi-pass membrane protein</topology>
    </subcellularLocation>
</comment>
<feature type="transmembrane region" description="Helical" evidence="10">
    <location>
        <begin position="12"/>
        <end position="30"/>
    </location>
</feature>
<comment type="similarity">
    <text evidence="10">Belongs to the insect chemoreceptor superfamily. Heteromeric odorant receptor channel (TC 1.A.69) family.</text>
</comment>
<dbReference type="GO" id="GO:0004984">
    <property type="term" value="F:olfactory receptor activity"/>
    <property type="evidence" value="ECO:0007669"/>
    <property type="project" value="InterPro"/>
</dbReference>
<evidence type="ECO:0000256" key="7">
    <source>
        <dbReference type="ARBA" id="ARBA00023136"/>
    </source>
</evidence>
<evidence type="ECO:0000313" key="12">
    <source>
        <dbReference type="Proteomes" id="UP000215335"/>
    </source>
</evidence>
<evidence type="ECO:0000256" key="5">
    <source>
        <dbReference type="ARBA" id="ARBA00022725"/>
    </source>
</evidence>
<name>A0A232ETH3_9HYME</name>
<evidence type="ECO:0000313" key="11">
    <source>
        <dbReference type="EMBL" id="OXU21660.1"/>
    </source>
</evidence>
<dbReference type="GO" id="GO:0005549">
    <property type="term" value="F:odorant binding"/>
    <property type="evidence" value="ECO:0007669"/>
    <property type="project" value="InterPro"/>
</dbReference>
<sequence>MIVNKFTNKLVTIVPVTLIDIISYIDYLFYNFKVLKLFARLCALYPLDSGCSKLEIFYDNFVWYYIQFNLWTALVATFTAMYKARSDLSSWLNSFSESIIFIEIILLMILYRLQRPHLQILLQIFDDLIKDPDDFKLLLIRQSARKHLKGFSTVAVLFTMLAVIYVYKSFSTKPIQFILSGYYPYTSNSMMLWIIVLYHQLTILLYVPSIFASDFIVTLFVHKVNYVIRFFILKTIFCLGALQLGVGVILLRVCMHIKAIKKYDKNPDIPAITRIQFLVIFAITISRIYIYAHCAEILTKSGSDLGFAVYSSRWYIQRHNMVLAKSMIICRCQKPLVISVAGIIPALGMGYLGRFLYLIFSYIIALQAITKNHHL</sequence>
<protein>
    <recommendedName>
        <fullName evidence="10">Odorant receptor</fullName>
    </recommendedName>
</protein>
<keyword evidence="9 10" id="KW-0807">Transducer</keyword>
<dbReference type="GO" id="GO:0007165">
    <property type="term" value="P:signal transduction"/>
    <property type="evidence" value="ECO:0007669"/>
    <property type="project" value="UniProtKB-KW"/>
</dbReference>
<comment type="caution">
    <text evidence="11">The sequence shown here is derived from an EMBL/GenBank/DDBJ whole genome shotgun (WGS) entry which is preliminary data.</text>
</comment>
<evidence type="ECO:0000256" key="9">
    <source>
        <dbReference type="ARBA" id="ARBA00023224"/>
    </source>
</evidence>
<dbReference type="OrthoDB" id="8185860at2759"/>
<feature type="transmembrane region" description="Helical" evidence="10">
    <location>
        <begin position="227"/>
        <end position="251"/>
    </location>
</feature>
<keyword evidence="7 10" id="KW-0472">Membrane</keyword>
<feature type="transmembrane region" description="Helical" evidence="10">
    <location>
        <begin position="271"/>
        <end position="291"/>
    </location>
</feature>
<proteinExistence type="inferred from homology"/>
<dbReference type="EMBL" id="NNAY01002272">
    <property type="protein sequence ID" value="OXU21660.1"/>
    <property type="molecule type" value="Genomic_DNA"/>
</dbReference>
<dbReference type="AlphaFoldDB" id="A0A232ETH3"/>
<accession>A0A232ETH3</accession>
<reference evidence="11 12" key="1">
    <citation type="journal article" date="2017" name="Curr. Biol.">
        <title>The Evolution of Venom by Co-option of Single-Copy Genes.</title>
        <authorList>
            <person name="Martinson E.O."/>
            <person name="Mrinalini"/>
            <person name="Kelkar Y.D."/>
            <person name="Chang C.H."/>
            <person name="Werren J.H."/>
        </authorList>
    </citation>
    <scope>NUCLEOTIDE SEQUENCE [LARGE SCALE GENOMIC DNA]</scope>
    <source>
        <strain evidence="11 12">Alberta</strain>
        <tissue evidence="11">Whole body</tissue>
    </source>
</reference>
<keyword evidence="2" id="KW-1003">Cell membrane</keyword>
<organism evidence="11 12">
    <name type="scientific">Trichomalopsis sarcophagae</name>
    <dbReference type="NCBI Taxonomy" id="543379"/>
    <lineage>
        <taxon>Eukaryota</taxon>
        <taxon>Metazoa</taxon>
        <taxon>Ecdysozoa</taxon>
        <taxon>Arthropoda</taxon>
        <taxon>Hexapoda</taxon>
        <taxon>Insecta</taxon>
        <taxon>Pterygota</taxon>
        <taxon>Neoptera</taxon>
        <taxon>Endopterygota</taxon>
        <taxon>Hymenoptera</taxon>
        <taxon>Apocrita</taxon>
        <taxon>Proctotrupomorpha</taxon>
        <taxon>Chalcidoidea</taxon>
        <taxon>Pteromalidae</taxon>
        <taxon>Pteromalinae</taxon>
        <taxon>Trichomalopsis</taxon>
    </lineage>
</organism>
<evidence type="ECO:0000256" key="6">
    <source>
        <dbReference type="ARBA" id="ARBA00022989"/>
    </source>
</evidence>
<evidence type="ECO:0000256" key="3">
    <source>
        <dbReference type="ARBA" id="ARBA00022606"/>
    </source>
</evidence>
<keyword evidence="4 10" id="KW-0812">Transmembrane</keyword>
<feature type="transmembrane region" description="Helical" evidence="10">
    <location>
        <begin position="94"/>
        <end position="113"/>
    </location>
</feature>
<evidence type="ECO:0000256" key="2">
    <source>
        <dbReference type="ARBA" id="ARBA00022475"/>
    </source>
</evidence>
<gene>
    <name evidence="11" type="ORF">TSAR_016061</name>
</gene>
<feature type="transmembrane region" description="Helical" evidence="10">
    <location>
        <begin position="336"/>
        <end position="365"/>
    </location>
</feature>
<feature type="transmembrane region" description="Helical" evidence="10">
    <location>
        <begin position="150"/>
        <end position="170"/>
    </location>
</feature>
<dbReference type="Proteomes" id="UP000215335">
    <property type="component" value="Unassembled WGS sequence"/>
</dbReference>
<dbReference type="PANTHER" id="PTHR21137">
    <property type="entry name" value="ODORANT RECEPTOR"/>
    <property type="match status" value="1"/>
</dbReference>
<evidence type="ECO:0000256" key="10">
    <source>
        <dbReference type="RuleBase" id="RU351113"/>
    </source>
</evidence>
<keyword evidence="3 10" id="KW-0716">Sensory transduction</keyword>
<evidence type="ECO:0000256" key="8">
    <source>
        <dbReference type="ARBA" id="ARBA00023170"/>
    </source>
</evidence>
<keyword evidence="8 10" id="KW-0675">Receptor</keyword>
<keyword evidence="6 10" id="KW-1133">Transmembrane helix</keyword>
<dbReference type="GO" id="GO:0005886">
    <property type="term" value="C:plasma membrane"/>
    <property type="evidence" value="ECO:0007669"/>
    <property type="project" value="UniProtKB-SubCell"/>
</dbReference>
<dbReference type="PANTHER" id="PTHR21137:SF35">
    <property type="entry name" value="ODORANT RECEPTOR 19A-RELATED"/>
    <property type="match status" value="1"/>
</dbReference>
<feature type="transmembrane region" description="Helical" evidence="10">
    <location>
        <begin position="62"/>
        <end position="82"/>
    </location>
</feature>
<keyword evidence="5 10" id="KW-0552">Olfaction</keyword>
<evidence type="ECO:0000256" key="1">
    <source>
        <dbReference type="ARBA" id="ARBA00004651"/>
    </source>
</evidence>